<dbReference type="GO" id="GO:0006368">
    <property type="term" value="P:transcription elongation by RNA polymerase II"/>
    <property type="evidence" value="ECO:0007669"/>
    <property type="project" value="InterPro"/>
</dbReference>
<feature type="region of interest" description="Disordered" evidence="1">
    <location>
        <begin position="135"/>
        <end position="158"/>
    </location>
</feature>
<proteinExistence type="predicted"/>
<dbReference type="InterPro" id="IPR010684">
    <property type="entry name" value="RNA_pol_II_trans_fac_SIII_A"/>
</dbReference>
<evidence type="ECO:0008006" key="4">
    <source>
        <dbReference type="Google" id="ProtNLM"/>
    </source>
</evidence>
<accession>A0AAD9ZNV9</accession>
<dbReference type="EMBL" id="JANJYJ010000010">
    <property type="protein sequence ID" value="KAK3184709.1"/>
    <property type="molecule type" value="Genomic_DNA"/>
</dbReference>
<organism evidence="2 3">
    <name type="scientific">Dipteronia sinensis</name>
    <dbReference type="NCBI Taxonomy" id="43782"/>
    <lineage>
        <taxon>Eukaryota</taxon>
        <taxon>Viridiplantae</taxon>
        <taxon>Streptophyta</taxon>
        <taxon>Embryophyta</taxon>
        <taxon>Tracheophyta</taxon>
        <taxon>Spermatophyta</taxon>
        <taxon>Magnoliopsida</taxon>
        <taxon>eudicotyledons</taxon>
        <taxon>Gunneridae</taxon>
        <taxon>Pentapetalae</taxon>
        <taxon>rosids</taxon>
        <taxon>malvids</taxon>
        <taxon>Sapindales</taxon>
        <taxon>Sapindaceae</taxon>
        <taxon>Hippocastanoideae</taxon>
        <taxon>Acereae</taxon>
        <taxon>Dipteronia</taxon>
    </lineage>
</organism>
<evidence type="ECO:0000313" key="2">
    <source>
        <dbReference type="EMBL" id="KAK3184709.1"/>
    </source>
</evidence>
<dbReference type="Proteomes" id="UP001281410">
    <property type="component" value="Unassembled WGS sequence"/>
</dbReference>
<dbReference type="GO" id="GO:0070449">
    <property type="term" value="C:elongin complex"/>
    <property type="evidence" value="ECO:0007669"/>
    <property type="project" value="InterPro"/>
</dbReference>
<dbReference type="Gene3D" id="6.10.250.3180">
    <property type="match status" value="1"/>
</dbReference>
<dbReference type="Pfam" id="PF06881">
    <property type="entry name" value="Elongin_A"/>
    <property type="match status" value="1"/>
</dbReference>
<dbReference type="PANTHER" id="PTHR47543:SF2">
    <property type="entry name" value="RNA POLYMERASE II TRANSCRIPTION FACTOR SIII SUBUNIT A"/>
    <property type="match status" value="1"/>
</dbReference>
<name>A0AAD9ZNV9_9ROSI</name>
<protein>
    <recommendedName>
        <fullName evidence="4">Elongin-A</fullName>
    </recommendedName>
</protein>
<dbReference type="PANTHER" id="PTHR47543">
    <property type="entry name" value="OS08G0169600 PROTEIN"/>
    <property type="match status" value="1"/>
</dbReference>
<keyword evidence="3" id="KW-1185">Reference proteome</keyword>
<dbReference type="AlphaFoldDB" id="A0AAD9ZNV9"/>
<evidence type="ECO:0000313" key="3">
    <source>
        <dbReference type="Proteomes" id="UP001281410"/>
    </source>
</evidence>
<gene>
    <name evidence="2" type="ORF">Dsin_031995</name>
</gene>
<comment type="caution">
    <text evidence="2">The sequence shown here is derived from an EMBL/GenBank/DDBJ whole genome shotgun (WGS) entry which is preliminary data.</text>
</comment>
<feature type="compositionally biased region" description="Polar residues" evidence="1">
    <location>
        <begin position="147"/>
        <end position="158"/>
    </location>
</feature>
<reference evidence="2" key="1">
    <citation type="journal article" date="2023" name="Plant J.">
        <title>Genome sequences and population genomics provide insights into the demographic history, inbreeding, and mutation load of two 'living fossil' tree species of Dipteronia.</title>
        <authorList>
            <person name="Feng Y."/>
            <person name="Comes H.P."/>
            <person name="Chen J."/>
            <person name="Zhu S."/>
            <person name="Lu R."/>
            <person name="Zhang X."/>
            <person name="Li P."/>
            <person name="Qiu J."/>
            <person name="Olsen K.M."/>
            <person name="Qiu Y."/>
        </authorList>
    </citation>
    <scope>NUCLEOTIDE SEQUENCE</scope>
    <source>
        <strain evidence="2">NBL</strain>
    </source>
</reference>
<sequence length="305" mass="34763">MRNMPEKRNIGVPFLTMQKAPSLVDLCVETAIDNVRYLGDVGETDLHLLDRILPHCTFDQLMHVENSTKGRDLTPVTDKLWKKFYKKEFGEKSLNVVIERMKARKVAFRWKQLYEAKVEDLNEAEKKTSDRLKQLYQKEDAKKQSRQTRLCSKVPPSSNKRSFGNLYFSVVVDSHVFFIGNKYFIAKRGDYTNETYTKEQNETISASILGEQAVHLGQQKPVRLARAHLADKSGWFSCNCNGQGYGLSGVKSNLMKKAKIDFLKCPEVKNLAALRKNAVKKTYSSASTMRGGFSGKDYASTSKHR</sequence>
<evidence type="ECO:0000256" key="1">
    <source>
        <dbReference type="SAM" id="MobiDB-lite"/>
    </source>
</evidence>